<dbReference type="STRING" id="446470.Snas_2073"/>
<evidence type="ECO:0000313" key="2">
    <source>
        <dbReference type="EMBL" id="ADD41767.1"/>
    </source>
</evidence>
<reference evidence="2 3" key="1">
    <citation type="journal article" date="2009" name="Stand. Genomic Sci.">
        <title>Complete genome sequence of Stackebrandtia nassauensis type strain (LLR-40K-21).</title>
        <authorList>
            <person name="Munk C."/>
            <person name="Lapidus A."/>
            <person name="Copeland A."/>
            <person name="Jando M."/>
            <person name="Mayilraj S."/>
            <person name="Glavina Del Rio T."/>
            <person name="Nolan M."/>
            <person name="Chen F."/>
            <person name="Lucas S."/>
            <person name="Tice H."/>
            <person name="Cheng J.F."/>
            <person name="Han C."/>
            <person name="Detter J.C."/>
            <person name="Bruce D."/>
            <person name="Goodwin L."/>
            <person name="Chain P."/>
            <person name="Pitluck S."/>
            <person name="Goker M."/>
            <person name="Ovchinikova G."/>
            <person name="Pati A."/>
            <person name="Ivanova N."/>
            <person name="Mavromatis K."/>
            <person name="Chen A."/>
            <person name="Palaniappan K."/>
            <person name="Land M."/>
            <person name="Hauser L."/>
            <person name="Chang Y.J."/>
            <person name="Jeffries C.D."/>
            <person name="Bristow J."/>
            <person name="Eisen J.A."/>
            <person name="Markowitz V."/>
            <person name="Hugenholtz P."/>
            <person name="Kyrpides N.C."/>
            <person name="Klenk H.P."/>
        </authorList>
    </citation>
    <scope>NUCLEOTIDE SEQUENCE [LARGE SCALE GENOMIC DNA]</scope>
    <source>
        <strain evidence="3">DSM 44728 / CIP 108903 / NRRL B-16338 / NBRC 102104 / LLR-40K-21</strain>
    </source>
</reference>
<dbReference type="InterPro" id="IPR050266">
    <property type="entry name" value="AB_hydrolase_sf"/>
</dbReference>
<organism evidence="2 3">
    <name type="scientific">Stackebrandtia nassauensis (strain DSM 44728 / CIP 108903 / NRRL B-16338 / NBRC 102104 / LLR-40K-21)</name>
    <dbReference type="NCBI Taxonomy" id="446470"/>
    <lineage>
        <taxon>Bacteria</taxon>
        <taxon>Bacillati</taxon>
        <taxon>Actinomycetota</taxon>
        <taxon>Actinomycetes</taxon>
        <taxon>Glycomycetales</taxon>
        <taxon>Glycomycetaceae</taxon>
        <taxon>Stackebrandtia</taxon>
    </lineage>
</organism>
<accession>D3Q0N1</accession>
<dbReference type="EMBL" id="CP001778">
    <property type="protein sequence ID" value="ADD41767.1"/>
    <property type="molecule type" value="Genomic_DNA"/>
</dbReference>
<evidence type="ECO:0000259" key="1">
    <source>
        <dbReference type="Pfam" id="PF12697"/>
    </source>
</evidence>
<sequence length="229" mass="24822">MRQQSTVNVNGLTLTFQADGPIGAPVVLLVHGHGGSGADWDVVMDDLKADHRVYAPTLRGHEGSDWPGEYSFELYGSDIERFVETLGLSQVTLVGHSMGGIAAALLAQRRPTWLTRLVLEEAPIPTPGWMRREVIPRPDEATNDWNHTEAVVRDFINAADPQSWDRLADIAVPTLVIGGGADSGFPQHNVVGVAEQVPDGRAATIEVGHLVHDAAPEKFLKVLRDFIDG</sequence>
<dbReference type="InterPro" id="IPR000073">
    <property type="entry name" value="AB_hydrolase_1"/>
</dbReference>
<dbReference type="AlphaFoldDB" id="D3Q0N1"/>
<proteinExistence type="predicted"/>
<dbReference type="Proteomes" id="UP000000844">
    <property type="component" value="Chromosome"/>
</dbReference>
<dbReference type="SUPFAM" id="SSF53474">
    <property type="entry name" value="alpha/beta-Hydrolases"/>
    <property type="match status" value="1"/>
</dbReference>
<dbReference type="Gene3D" id="3.40.50.1820">
    <property type="entry name" value="alpha/beta hydrolase"/>
    <property type="match status" value="1"/>
</dbReference>
<dbReference type="OrthoDB" id="63519at2"/>
<dbReference type="eggNOG" id="COG0596">
    <property type="taxonomic scope" value="Bacteria"/>
</dbReference>
<keyword evidence="3" id="KW-1185">Reference proteome</keyword>
<evidence type="ECO:0000313" key="3">
    <source>
        <dbReference type="Proteomes" id="UP000000844"/>
    </source>
</evidence>
<dbReference type="HOGENOM" id="CLU_020336_50_4_11"/>
<protein>
    <submittedName>
        <fullName evidence="2">Alpha/beta hydrolase fold protein</fullName>
    </submittedName>
</protein>
<dbReference type="Pfam" id="PF12697">
    <property type="entry name" value="Abhydrolase_6"/>
    <property type="match status" value="1"/>
</dbReference>
<dbReference type="KEGG" id="sna:Snas_2073"/>
<dbReference type="PANTHER" id="PTHR43798:SF33">
    <property type="entry name" value="HYDROLASE, PUTATIVE (AFU_ORTHOLOGUE AFUA_2G14860)-RELATED"/>
    <property type="match status" value="1"/>
</dbReference>
<dbReference type="GO" id="GO:0016020">
    <property type="term" value="C:membrane"/>
    <property type="evidence" value="ECO:0007669"/>
    <property type="project" value="TreeGrafter"/>
</dbReference>
<dbReference type="PANTHER" id="PTHR43798">
    <property type="entry name" value="MONOACYLGLYCEROL LIPASE"/>
    <property type="match status" value="1"/>
</dbReference>
<name>D3Q0N1_STANL</name>
<feature type="domain" description="AB hydrolase-1" evidence="1">
    <location>
        <begin position="27"/>
        <end position="220"/>
    </location>
</feature>
<keyword evidence="2" id="KW-0378">Hydrolase</keyword>
<dbReference type="GO" id="GO:0016787">
    <property type="term" value="F:hydrolase activity"/>
    <property type="evidence" value="ECO:0007669"/>
    <property type="project" value="UniProtKB-KW"/>
</dbReference>
<dbReference type="InterPro" id="IPR029058">
    <property type="entry name" value="AB_hydrolase_fold"/>
</dbReference>
<gene>
    <name evidence="2" type="ordered locus">Snas_2073</name>
</gene>